<feature type="region of interest" description="Disordered" evidence="1">
    <location>
        <begin position="58"/>
        <end position="81"/>
    </location>
</feature>
<comment type="caution">
    <text evidence="2">The sequence shown here is derived from an EMBL/GenBank/DDBJ whole genome shotgun (WGS) entry which is preliminary data.</text>
</comment>
<dbReference type="EMBL" id="BLLF01002088">
    <property type="protein sequence ID" value="GFH22648.1"/>
    <property type="molecule type" value="Genomic_DNA"/>
</dbReference>
<evidence type="ECO:0000256" key="1">
    <source>
        <dbReference type="SAM" id="MobiDB-lite"/>
    </source>
</evidence>
<name>A0A699ZWL4_HAELA</name>
<keyword evidence="3" id="KW-1185">Reference proteome</keyword>
<feature type="non-terminal residue" evidence="2">
    <location>
        <position position="81"/>
    </location>
</feature>
<feature type="compositionally biased region" description="Polar residues" evidence="1">
    <location>
        <begin position="63"/>
        <end position="73"/>
    </location>
</feature>
<organism evidence="2 3">
    <name type="scientific">Haematococcus lacustris</name>
    <name type="common">Green alga</name>
    <name type="synonym">Haematococcus pluvialis</name>
    <dbReference type="NCBI Taxonomy" id="44745"/>
    <lineage>
        <taxon>Eukaryota</taxon>
        <taxon>Viridiplantae</taxon>
        <taxon>Chlorophyta</taxon>
        <taxon>core chlorophytes</taxon>
        <taxon>Chlorophyceae</taxon>
        <taxon>CS clade</taxon>
        <taxon>Chlamydomonadales</taxon>
        <taxon>Haematococcaceae</taxon>
        <taxon>Haematococcus</taxon>
    </lineage>
</organism>
<dbReference type="Proteomes" id="UP000485058">
    <property type="component" value="Unassembled WGS sequence"/>
</dbReference>
<accession>A0A699ZWL4</accession>
<reference evidence="2 3" key="1">
    <citation type="submission" date="2020-02" db="EMBL/GenBank/DDBJ databases">
        <title>Draft genome sequence of Haematococcus lacustris strain NIES-144.</title>
        <authorList>
            <person name="Morimoto D."/>
            <person name="Nakagawa S."/>
            <person name="Yoshida T."/>
            <person name="Sawayama S."/>
        </authorList>
    </citation>
    <scope>NUCLEOTIDE SEQUENCE [LARGE SCALE GENOMIC DNA]</scope>
    <source>
        <strain evidence="2 3">NIES-144</strain>
    </source>
</reference>
<evidence type="ECO:0000313" key="3">
    <source>
        <dbReference type="Proteomes" id="UP000485058"/>
    </source>
</evidence>
<proteinExistence type="predicted"/>
<gene>
    <name evidence="2" type="ORF">HaLaN_20145</name>
</gene>
<evidence type="ECO:0000313" key="2">
    <source>
        <dbReference type="EMBL" id="GFH22648.1"/>
    </source>
</evidence>
<protein>
    <submittedName>
        <fullName evidence="2">Uncharacterized protein</fullName>
    </submittedName>
</protein>
<dbReference type="AlphaFoldDB" id="A0A699ZWL4"/>
<feature type="region of interest" description="Disordered" evidence="1">
    <location>
        <begin position="1"/>
        <end position="26"/>
    </location>
</feature>
<sequence length="81" mass="7751">MGLPGQLATMPPLPADPADDQLPGSFPPLSSQLCVLSGQLAVAAGLAGGLAGSWPPASGCGGQSASFAPQLTPAQAGRPTA</sequence>